<evidence type="ECO:0000256" key="6">
    <source>
        <dbReference type="ARBA" id="ARBA00023125"/>
    </source>
</evidence>
<dbReference type="PIRSF" id="PIRSF037404">
    <property type="entry name" value="DNMT1"/>
    <property type="match status" value="1"/>
</dbReference>
<proteinExistence type="inferred from homology"/>
<dbReference type="InterPro" id="IPR022702">
    <property type="entry name" value="Cytosine_MeTrfase1_RFD"/>
</dbReference>
<evidence type="ECO:0000313" key="14">
    <source>
        <dbReference type="EMBL" id="TDL25000.1"/>
    </source>
</evidence>
<dbReference type="EC" id="2.1.1.37" evidence="11"/>
<keyword evidence="7" id="KW-0539">Nucleus</keyword>
<dbReference type="InterPro" id="IPR050390">
    <property type="entry name" value="C5-Methyltransferase"/>
</dbReference>
<organism evidence="14 15">
    <name type="scientific">Rickenella mellea</name>
    <dbReference type="NCBI Taxonomy" id="50990"/>
    <lineage>
        <taxon>Eukaryota</taxon>
        <taxon>Fungi</taxon>
        <taxon>Dikarya</taxon>
        <taxon>Basidiomycota</taxon>
        <taxon>Agaricomycotina</taxon>
        <taxon>Agaricomycetes</taxon>
        <taxon>Hymenochaetales</taxon>
        <taxon>Rickenellaceae</taxon>
        <taxon>Rickenella</taxon>
    </lineage>
</organism>
<feature type="active site" evidence="8 9">
    <location>
        <position position="838"/>
    </location>
</feature>
<sequence>MAQKAPESVATPVATRMAMSTQAGSWTVPRHRVEVVIQKRARSLSPLAGKRRKKEKHRRLLDFVELPPPPKSWAALDERRKDGEGSRNARLTVGTLPLDHETEGLVHVLTGDELVEDENLMVFGEDEVTEDDDLPVRRICDYTIFRQDTHELAPLDIYEHTTLCAAGVVTAHYSDEEEEDEDPSSDRDEGYSESDVQVVALTEIQEVWVDPELADPFIWIRTKHAWYILREPAQEQIPFIAPTFIPNVIANLLFLSVMEDKDIQYSQFLSVLDSSWRLLDAAGIAMQMLGRPLSGEDVSENMATIRDQLAQWPQYHQYRKVPLIKSLMSSDLNPLQGNIEKYVLQNRMHSVVSPIIGQISQGLFYGKLTVAGGIYQNAGSSAKRDQLVIHEENPQITKWGERIEGRYYKSVWIDNVLYEIGNTVAVKPGEDVDEADALNAASKAAESKNKYANECWFCEIMWFQDHPQKGMVYHAQWFAHGSKTLLAETSNSQSLFYLNKCDTNPISSILHKCKTVKLQPGDQEPLIDKPDNQTFYVRYVYDNLSFYDMNRSSASSENPFDKYCPSCNYQFRLDLVSNCTKTAEAVSFNGVSFHHHDFAYLRQDHANLGLLTVVQIIDLRSMDDQPRVDVILLEHCSETKDFNVVFSQKILYFTAVKQTVSVEDLAGVCFVEHIGNIANIGAWLQSDDHFVVAKEALVSTLTLFTSLHPLSSSKFYKCAECFEEHQHKINSSNEYLQQNAPLTAFELFAGAGGLSCGMQLSRFVKVKWAAEFSPGAAKTYSENHPHTTMYNADTNMLLKHAMDCHSMESSQTLKINNKQVPPMPKPGEVDIIMGGPPCQPYSGMNRYKKADDIRHTLIPNMMSYVEFYRPQYVLIENVTGLLSSALQGQQVKGMVKGGIKAGPLKFIMRALTGLGYQAHFKILHAGRYGAPQGRERIIIIGAKCGIPIPQFPVPTHAYMRTQHKFKISTVGVTLPVSRGHSEDLHQCAPFPAVTVNDAIGDLPGFDWKSPYILLQPTVQDDKEALARLKKFPAFHAQRTKRNDEPVGYLDGRSYATDPQTPYQAWMRQSGLTVVEDQYTARFSKGVVERTVNIPIRATANHSDLPHELIKVNRLSGEGFEKGRSTYMRIDGNGHFRTALTSMSPCSKGSRVIHPTQKRVLTIRECARAQGFPDHYQFHSVNNDYTNIIADQCRQIGNAVPVPLAMALGKMIGRAAVEAWLQDRHQNGNLDEGGYASEEY</sequence>
<dbReference type="CDD" id="cd04370">
    <property type="entry name" value="BAH"/>
    <property type="match status" value="1"/>
</dbReference>
<evidence type="ECO:0000256" key="11">
    <source>
        <dbReference type="RuleBase" id="RU000417"/>
    </source>
</evidence>
<dbReference type="InterPro" id="IPR029063">
    <property type="entry name" value="SAM-dependent_MTases_sf"/>
</dbReference>
<gene>
    <name evidence="14" type="ORF">BD410DRAFT_766672</name>
</gene>
<protein>
    <recommendedName>
        <fullName evidence="11">Cytosine-specific methyltransferase</fullName>
        <ecNumber evidence="11">2.1.1.37</ecNumber>
    </recommendedName>
</protein>
<dbReference type="Gene3D" id="2.30.30.490">
    <property type="match status" value="2"/>
</dbReference>
<dbReference type="SMART" id="SM00439">
    <property type="entry name" value="BAH"/>
    <property type="match status" value="1"/>
</dbReference>
<dbReference type="GO" id="GO:0044027">
    <property type="term" value="P:negative regulation of gene expression via chromosomal CpG island methylation"/>
    <property type="evidence" value="ECO:0007669"/>
    <property type="project" value="TreeGrafter"/>
</dbReference>
<comment type="similarity">
    <text evidence="9 10">Belongs to the class I-like SAM-binding methyltransferase superfamily. C5-methyltransferase family.</text>
</comment>
<dbReference type="GO" id="GO:0003682">
    <property type="term" value="F:chromatin binding"/>
    <property type="evidence" value="ECO:0007669"/>
    <property type="project" value="InterPro"/>
</dbReference>
<dbReference type="Gene3D" id="3.90.120.10">
    <property type="entry name" value="DNA Methylase, subunit A, domain 2"/>
    <property type="match status" value="1"/>
</dbReference>
<dbReference type="PRINTS" id="PR00105">
    <property type="entry name" value="C5METTRFRASE"/>
</dbReference>
<dbReference type="PROSITE" id="PS51679">
    <property type="entry name" value="SAM_MT_C5"/>
    <property type="match status" value="1"/>
</dbReference>
<evidence type="ECO:0000256" key="12">
    <source>
        <dbReference type="SAM" id="MobiDB-lite"/>
    </source>
</evidence>
<dbReference type="PROSITE" id="PS00094">
    <property type="entry name" value="C5_MTASE_1"/>
    <property type="match status" value="1"/>
</dbReference>
<dbReference type="PROSITE" id="PS51038">
    <property type="entry name" value="BAH"/>
    <property type="match status" value="1"/>
</dbReference>
<evidence type="ECO:0000256" key="10">
    <source>
        <dbReference type="RuleBase" id="RU000416"/>
    </source>
</evidence>
<feature type="domain" description="BAH" evidence="13">
    <location>
        <begin position="416"/>
        <end position="552"/>
    </location>
</feature>
<keyword evidence="3 9" id="KW-0808">Transferase</keyword>
<dbReference type="InterPro" id="IPR001525">
    <property type="entry name" value="C5_MeTfrase"/>
</dbReference>
<dbReference type="InterPro" id="IPR001025">
    <property type="entry name" value="BAH_dom"/>
</dbReference>
<evidence type="ECO:0000259" key="13">
    <source>
        <dbReference type="PROSITE" id="PS51038"/>
    </source>
</evidence>
<dbReference type="InterPro" id="IPR043151">
    <property type="entry name" value="BAH_sf"/>
</dbReference>
<dbReference type="PANTHER" id="PTHR10629:SF52">
    <property type="entry name" value="DNA (CYTOSINE-5)-METHYLTRANSFERASE 1"/>
    <property type="match status" value="1"/>
</dbReference>
<keyword evidence="6" id="KW-0238">DNA-binding</keyword>
<reference evidence="14 15" key="1">
    <citation type="submission" date="2018-06" db="EMBL/GenBank/DDBJ databases">
        <title>A transcriptomic atlas of mushroom development highlights an independent origin of complex multicellularity.</title>
        <authorList>
            <consortium name="DOE Joint Genome Institute"/>
            <person name="Krizsan K."/>
            <person name="Almasi E."/>
            <person name="Merenyi Z."/>
            <person name="Sahu N."/>
            <person name="Viragh M."/>
            <person name="Koszo T."/>
            <person name="Mondo S."/>
            <person name="Kiss B."/>
            <person name="Balint B."/>
            <person name="Kues U."/>
            <person name="Barry K."/>
            <person name="Hegedus J.C."/>
            <person name="Henrissat B."/>
            <person name="Johnson J."/>
            <person name="Lipzen A."/>
            <person name="Ohm R."/>
            <person name="Nagy I."/>
            <person name="Pangilinan J."/>
            <person name="Yan J."/>
            <person name="Xiong Y."/>
            <person name="Grigoriev I.V."/>
            <person name="Hibbett D.S."/>
            <person name="Nagy L.G."/>
        </authorList>
    </citation>
    <scope>NUCLEOTIDE SEQUENCE [LARGE SCALE GENOMIC DNA]</scope>
    <source>
        <strain evidence="14 15">SZMC22713</strain>
    </source>
</reference>
<dbReference type="SUPFAM" id="SSF53335">
    <property type="entry name" value="S-adenosyl-L-methionine-dependent methyltransferases"/>
    <property type="match status" value="1"/>
</dbReference>
<feature type="region of interest" description="Disordered" evidence="12">
    <location>
        <begin position="173"/>
        <end position="192"/>
    </location>
</feature>
<keyword evidence="5" id="KW-0677">Repeat</keyword>
<dbReference type="Pfam" id="PF01426">
    <property type="entry name" value="BAH"/>
    <property type="match status" value="1"/>
</dbReference>
<evidence type="ECO:0000256" key="9">
    <source>
        <dbReference type="PROSITE-ProRule" id="PRU01016"/>
    </source>
</evidence>
<name>A0A4Y7QDQ6_9AGAM</name>
<dbReference type="STRING" id="50990.A0A4Y7QDQ6"/>
<keyword evidence="2 9" id="KW-0489">Methyltransferase</keyword>
<dbReference type="Pfam" id="PF00145">
    <property type="entry name" value="DNA_methylase"/>
    <property type="match status" value="1"/>
</dbReference>
<evidence type="ECO:0000313" key="15">
    <source>
        <dbReference type="Proteomes" id="UP000294933"/>
    </source>
</evidence>
<comment type="catalytic activity">
    <reaction evidence="11">
        <text>a 2'-deoxycytidine in DNA + S-adenosyl-L-methionine = a 5-methyl-2'-deoxycytidine in DNA + S-adenosyl-L-homocysteine + H(+)</text>
        <dbReference type="Rhea" id="RHEA:13681"/>
        <dbReference type="Rhea" id="RHEA-COMP:11369"/>
        <dbReference type="Rhea" id="RHEA-COMP:11370"/>
        <dbReference type="ChEBI" id="CHEBI:15378"/>
        <dbReference type="ChEBI" id="CHEBI:57856"/>
        <dbReference type="ChEBI" id="CHEBI:59789"/>
        <dbReference type="ChEBI" id="CHEBI:85452"/>
        <dbReference type="ChEBI" id="CHEBI:85454"/>
        <dbReference type="EC" id="2.1.1.37"/>
    </reaction>
</comment>
<dbReference type="Pfam" id="PF12047">
    <property type="entry name" value="DNMT1-RFD"/>
    <property type="match status" value="1"/>
</dbReference>
<dbReference type="PROSITE" id="PS00095">
    <property type="entry name" value="C5_MTASE_2"/>
    <property type="match status" value="1"/>
</dbReference>
<dbReference type="EMBL" id="ML170165">
    <property type="protein sequence ID" value="TDL25000.1"/>
    <property type="molecule type" value="Genomic_DNA"/>
</dbReference>
<accession>A0A4Y7QDQ6</accession>
<dbReference type="GO" id="GO:0003886">
    <property type="term" value="F:DNA (cytosine-5-)-methyltransferase activity"/>
    <property type="evidence" value="ECO:0007669"/>
    <property type="project" value="UniProtKB-EC"/>
</dbReference>
<evidence type="ECO:0000256" key="3">
    <source>
        <dbReference type="ARBA" id="ARBA00022679"/>
    </source>
</evidence>
<dbReference type="OrthoDB" id="5376140at2759"/>
<keyword evidence="4 9" id="KW-0949">S-adenosyl-L-methionine</keyword>
<dbReference type="Gene3D" id="3.40.50.150">
    <property type="entry name" value="Vaccinia Virus protein VP39"/>
    <property type="match status" value="1"/>
</dbReference>
<dbReference type="GO" id="GO:0006346">
    <property type="term" value="P:DNA methylation-dependent constitutive heterochromatin formation"/>
    <property type="evidence" value="ECO:0007669"/>
    <property type="project" value="InterPro"/>
</dbReference>
<dbReference type="AlphaFoldDB" id="A0A4Y7QDQ6"/>
<dbReference type="Proteomes" id="UP000294933">
    <property type="component" value="Unassembled WGS sequence"/>
</dbReference>
<comment type="subcellular location">
    <subcellularLocation>
        <location evidence="1">Nucleus</location>
    </subcellularLocation>
</comment>
<dbReference type="PANTHER" id="PTHR10629">
    <property type="entry name" value="CYTOSINE-SPECIFIC METHYLTRANSFERASE"/>
    <property type="match status" value="1"/>
</dbReference>
<dbReference type="InterPro" id="IPR031303">
    <property type="entry name" value="C5_meth_CS"/>
</dbReference>
<dbReference type="InterPro" id="IPR018117">
    <property type="entry name" value="C5_DNA_meth_AS"/>
</dbReference>
<evidence type="ECO:0000256" key="8">
    <source>
        <dbReference type="PIRSR" id="PIRSR037404-1"/>
    </source>
</evidence>
<dbReference type="NCBIfam" id="TIGR00675">
    <property type="entry name" value="dcm"/>
    <property type="match status" value="1"/>
</dbReference>
<evidence type="ECO:0000256" key="2">
    <source>
        <dbReference type="ARBA" id="ARBA00022603"/>
    </source>
</evidence>
<evidence type="ECO:0000256" key="5">
    <source>
        <dbReference type="ARBA" id="ARBA00022737"/>
    </source>
</evidence>
<evidence type="ECO:0000256" key="4">
    <source>
        <dbReference type="ARBA" id="ARBA00022691"/>
    </source>
</evidence>
<evidence type="ECO:0000256" key="1">
    <source>
        <dbReference type="ARBA" id="ARBA00004123"/>
    </source>
</evidence>
<keyword evidence="15" id="KW-1185">Reference proteome</keyword>
<dbReference type="GO" id="GO:0003677">
    <property type="term" value="F:DNA binding"/>
    <property type="evidence" value="ECO:0007669"/>
    <property type="project" value="UniProtKB-KW"/>
</dbReference>
<dbReference type="GO" id="GO:0032259">
    <property type="term" value="P:methylation"/>
    <property type="evidence" value="ECO:0007669"/>
    <property type="project" value="UniProtKB-KW"/>
</dbReference>
<evidence type="ECO:0000256" key="7">
    <source>
        <dbReference type="ARBA" id="ARBA00023242"/>
    </source>
</evidence>
<dbReference type="GO" id="GO:0005634">
    <property type="term" value="C:nucleus"/>
    <property type="evidence" value="ECO:0007669"/>
    <property type="project" value="UniProtKB-SubCell"/>
</dbReference>
<dbReference type="VEuPathDB" id="FungiDB:BD410DRAFT_766672"/>